<evidence type="ECO:0000256" key="6">
    <source>
        <dbReference type="RuleBase" id="RU004466"/>
    </source>
</evidence>
<dbReference type="SUPFAM" id="SSF48576">
    <property type="entry name" value="Terpenoid synthases"/>
    <property type="match status" value="1"/>
</dbReference>
<keyword evidence="5" id="KW-0460">Magnesium</keyword>
<sequence>MVVNNALSLIEGDLRDLETGLLSVIRSDVSDATDICVHLAQAGGKRLRPALCFFGAYGGNNKDQVMKVAIALEIIHMATLVHDDVIDQASTRRGVPTVNTLWGPHRAVLSGDFLFARAFSLIASAGLTEVILKLSDVVSSLCEGELIQEHDLFNCNQHEEDYFNRVGKKTADFIAASCQLGALTAGFPAERVLSLRQYGYALGMAFQITDDILDVTATTQQLGKPTGNDLKQGNLTLPVIHALKASPRGDELRAIITSRDLSTERLEQCLSIVREGVSVEYSYERVNHFLKQARDFLPTDLDSEVHTALAAVAEFIGFRKY</sequence>
<protein>
    <submittedName>
        <fullName evidence="7">Trans-hexaprenyltranstransferase</fullName>
    </submittedName>
</protein>
<dbReference type="CDD" id="cd00685">
    <property type="entry name" value="Trans_IPPS_HT"/>
    <property type="match status" value="1"/>
</dbReference>
<keyword evidence="4" id="KW-0479">Metal-binding</keyword>
<evidence type="ECO:0000256" key="1">
    <source>
        <dbReference type="ARBA" id="ARBA00001946"/>
    </source>
</evidence>
<dbReference type="GO" id="GO:0004659">
    <property type="term" value="F:prenyltransferase activity"/>
    <property type="evidence" value="ECO:0007669"/>
    <property type="project" value="InterPro"/>
</dbReference>
<dbReference type="EMBL" id="LSGP01000017">
    <property type="protein sequence ID" value="KYZ76769.1"/>
    <property type="molecule type" value="Genomic_DNA"/>
</dbReference>
<dbReference type="PROSITE" id="PS00444">
    <property type="entry name" value="POLYPRENYL_SYNTHASE_2"/>
    <property type="match status" value="1"/>
</dbReference>
<evidence type="ECO:0000256" key="4">
    <source>
        <dbReference type="ARBA" id="ARBA00022723"/>
    </source>
</evidence>
<dbReference type="Pfam" id="PF00348">
    <property type="entry name" value="polyprenyl_synt"/>
    <property type="match status" value="1"/>
</dbReference>
<name>A0A154BS76_ANASB</name>
<dbReference type="Gene3D" id="1.10.600.10">
    <property type="entry name" value="Farnesyl Diphosphate Synthase"/>
    <property type="match status" value="1"/>
</dbReference>
<dbReference type="InterPro" id="IPR008949">
    <property type="entry name" value="Isoprenoid_synthase_dom_sf"/>
</dbReference>
<dbReference type="SFLD" id="SFLDS00005">
    <property type="entry name" value="Isoprenoid_Synthase_Type_I"/>
    <property type="match status" value="1"/>
</dbReference>
<proteinExistence type="inferred from homology"/>
<evidence type="ECO:0000256" key="2">
    <source>
        <dbReference type="ARBA" id="ARBA00006706"/>
    </source>
</evidence>
<evidence type="ECO:0000256" key="5">
    <source>
        <dbReference type="ARBA" id="ARBA00022842"/>
    </source>
</evidence>
<dbReference type="Proteomes" id="UP000076268">
    <property type="component" value="Unassembled WGS sequence"/>
</dbReference>
<evidence type="ECO:0000313" key="7">
    <source>
        <dbReference type="EMBL" id="KYZ76769.1"/>
    </source>
</evidence>
<dbReference type="InterPro" id="IPR000092">
    <property type="entry name" value="Polyprenyl_synt"/>
</dbReference>
<dbReference type="STRING" id="1794912.AXX12_10180"/>
<gene>
    <name evidence="7" type="ORF">AXX12_10180</name>
</gene>
<evidence type="ECO:0000313" key="8">
    <source>
        <dbReference type="Proteomes" id="UP000076268"/>
    </source>
</evidence>
<comment type="caution">
    <text evidence="7">The sequence shown here is derived from an EMBL/GenBank/DDBJ whole genome shotgun (WGS) entry which is preliminary data.</text>
</comment>
<dbReference type="InterPro" id="IPR033749">
    <property type="entry name" value="Polyprenyl_synt_CS"/>
</dbReference>
<dbReference type="GO" id="GO:0008299">
    <property type="term" value="P:isoprenoid biosynthetic process"/>
    <property type="evidence" value="ECO:0007669"/>
    <property type="project" value="InterPro"/>
</dbReference>
<organism evidence="7 8">
    <name type="scientific">Anaerosporomusa subterranea</name>
    <dbReference type="NCBI Taxonomy" id="1794912"/>
    <lineage>
        <taxon>Bacteria</taxon>
        <taxon>Bacillati</taxon>
        <taxon>Bacillota</taxon>
        <taxon>Negativicutes</taxon>
        <taxon>Acetonemataceae</taxon>
        <taxon>Anaerosporomusa</taxon>
    </lineage>
</organism>
<evidence type="ECO:0000256" key="3">
    <source>
        <dbReference type="ARBA" id="ARBA00022679"/>
    </source>
</evidence>
<dbReference type="GO" id="GO:0046872">
    <property type="term" value="F:metal ion binding"/>
    <property type="evidence" value="ECO:0007669"/>
    <property type="project" value="UniProtKB-KW"/>
</dbReference>
<dbReference type="RefSeq" id="WP_066242797.1">
    <property type="nucleotide sequence ID" value="NZ_LSGP01000017.1"/>
</dbReference>
<dbReference type="PANTHER" id="PTHR12001:SF69">
    <property type="entry name" value="ALL TRANS-POLYPRENYL-DIPHOSPHATE SYNTHASE PDSS1"/>
    <property type="match status" value="1"/>
</dbReference>
<dbReference type="AlphaFoldDB" id="A0A154BS76"/>
<dbReference type="PROSITE" id="PS00723">
    <property type="entry name" value="POLYPRENYL_SYNTHASE_1"/>
    <property type="match status" value="1"/>
</dbReference>
<comment type="similarity">
    <text evidence="2 6">Belongs to the FPP/GGPP synthase family.</text>
</comment>
<dbReference type="OrthoDB" id="9805316at2"/>
<dbReference type="PANTHER" id="PTHR12001">
    <property type="entry name" value="GERANYLGERANYL PYROPHOSPHATE SYNTHASE"/>
    <property type="match status" value="1"/>
</dbReference>
<comment type="cofactor">
    <cofactor evidence="1">
        <name>Mg(2+)</name>
        <dbReference type="ChEBI" id="CHEBI:18420"/>
    </cofactor>
</comment>
<keyword evidence="8" id="KW-1185">Reference proteome</keyword>
<accession>A0A154BS76</accession>
<keyword evidence="3 6" id="KW-0808">Transferase</keyword>
<reference evidence="7 8" key="1">
    <citation type="submission" date="2016-02" db="EMBL/GenBank/DDBJ databases">
        <title>Anaerosporomusa subterraneum gen. nov., sp. nov., a spore-forming obligate anaerobe isolated from saprolite.</title>
        <authorList>
            <person name="Choi J.K."/>
            <person name="Shah M."/>
            <person name="Yee N."/>
        </authorList>
    </citation>
    <scope>NUCLEOTIDE SEQUENCE [LARGE SCALE GENOMIC DNA]</scope>
    <source>
        <strain evidence="7 8">RU4</strain>
    </source>
</reference>